<feature type="region of interest" description="Disordered" evidence="5">
    <location>
        <begin position="227"/>
        <end position="259"/>
    </location>
</feature>
<feature type="transmembrane region" description="Helical" evidence="6">
    <location>
        <begin position="432"/>
        <end position="453"/>
    </location>
</feature>
<evidence type="ECO:0000256" key="5">
    <source>
        <dbReference type="SAM" id="MobiDB-lite"/>
    </source>
</evidence>
<gene>
    <name evidence="7" type="ORF">N8I77_001548</name>
</gene>
<dbReference type="Pfam" id="PF00001">
    <property type="entry name" value="7tm_1"/>
    <property type="match status" value="1"/>
</dbReference>
<dbReference type="EMBL" id="JAUJFL010000001">
    <property type="protein sequence ID" value="KAK2614743.1"/>
    <property type="molecule type" value="Genomic_DNA"/>
</dbReference>
<feature type="compositionally biased region" description="Basic and acidic residues" evidence="5">
    <location>
        <begin position="237"/>
        <end position="259"/>
    </location>
</feature>
<protein>
    <recommendedName>
        <fullName evidence="9">Glucose receptor Git3 N-terminal domain-containing protein</fullName>
    </recommendedName>
</protein>
<keyword evidence="8" id="KW-1185">Reference proteome</keyword>
<dbReference type="GO" id="GO:0004930">
    <property type="term" value="F:G protein-coupled receptor activity"/>
    <property type="evidence" value="ECO:0007669"/>
    <property type="project" value="InterPro"/>
</dbReference>
<dbReference type="PANTHER" id="PTHR23112">
    <property type="entry name" value="G PROTEIN-COUPLED RECEPTOR 157-RELATED"/>
    <property type="match status" value="1"/>
</dbReference>
<name>A0AAD9SRV4_PHOAM</name>
<proteinExistence type="predicted"/>
<feature type="region of interest" description="Disordered" evidence="5">
    <location>
        <begin position="341"/>
        <end position="386"/>
    </location>
</feature>
<evidence type="ECO:0000256" key="1">
    <source>
        <dbReference type="ARBA" id="ARBA00004141"/>
    </source>
</evidence>
<reference evidence="7" key="1">
    <citation type="submission" date="2023-06" db="EMBL/GenBank/DDBJ databases">
        <authorList>
            <person name="Noh H."/>
        </authorList>
    </citation>
    <scope>NUCLEOTIDE SEQUENCE</scope>
    <source>
        <strain evidence="7">DUCC20226</strain>
    </source>
</reference>
<keyword evidence="2 6" id="KW-0812">Transmembrane</keyword>
<dbReference type="GO" id="GO:0007189">
    <property type="term" value="P:adenylate cyclase-activating G protein-coupled receptor signaling pathway"/>
    <property type="evidence" value="ECO:0007669"/>
    <property type="project" value="TreeGrafter"/>
</dbReference>
<keyword evidence="3 6" id="KW-1133">Transmembrane helix</keyword>
<sequence>MAYDSLVASFTLAGSMTSCIATSFVLLSYLIFRDQQHSFRHALILNLAMAEFINTLNNSISGFIYVRNRKLTPGPACTANGFIGQLTVQAVDFTILAIVLVTLLTITRKTYLPDVSVWAKALICASTWIIPIITSVVAVSLNVMTPVSGNWCWITAKRPDLRYGLTHGWRIGIIFLTVLLYVYIWWFVHRHFRALFGSRRGARYGYNPVTGAVHTESAKLTRERLEESQGTTLIGDMDTRPLSDIRDAPKDSSDGRDDVTMSDFSLPIQGIEEVTGTERDLVSTVTIPAPSVGHADAKRNYSRHFPTPESDKPEICPRVRHSVDVRVSIAKKSYSWLPPGIPPGSSTRITPHTETKITSTRCSRAAPSKPQRHMSVSQRDAGAQSRAHQVEKEIRRMLLLNAYPTLYVLLWIPGIVNRFMEATGNTPSNPRAVAALQSTSQFVGFANALTFGVNANMRRRISSATAGAAQALKAKSEAWRNV</sequence>
<feature type="transmembrane region" description="Helical" evidence="6">
    <location>
        <begin position="86"/>
        <end position="106"/>
    </location>
</feature>
<dbReference type="Proteomes" id="UP001265746">
    <property type="component" value="Unassembled WGS sequence"/>
</dbReference>
<evidence type="ECO:0000256" key="6">
    <source>
        <dbReference type="SAM" id="Phobius"/>
    </source>
</evidence>
<dbReference type="PANTHER" id="PTHR23112:SF37">
    <property type="entry name" value="G PROTEIN-COUPLED RECEPTOR GPR1"/>
    <property type="match status" value="1"/>
</dbReference>
<keyword evidence="4 6" id="KW-0472">Membrane</keyword>
<feature type="transmembrane region" description="Helical" evidence="6">
    <location>
        <begin position="44"/>
        <end position="66"/>
    </location>
</feature>
<evidence type="ECO:0000256" key="2">
    <source>
        <dbReference type="ARBA" id="ARBA00022692"/>
    </source>
</evidence>
<dbReference type="Gene3D" id="1.20.1070.10">
    <property type="entry name" value="Rhodopsin 7-helix transmembrane proteins"/>
    <property type="match status" value="1"/>
</dbReference>
<dbReference type="AlphaFoldDB" id="A0AAD9SRV4"/>
<feature type="compositionally biased region" description="Polar residues" evidence="5">
    <location>
        <begin position="344"/>
        <end position="362"/>
    </location>
</feature>
<feature type="region of interest" description="Disordered" evidence="5">
    <location>
        <begin position="293"/>
        <end position="315"/>
    </location>
</feature>
<comment type="caution">
    <text evidence="7">The sequence shown here is derived from an EMBL/GenBank/DDBJ whole genome shotgun (WGS) entry which is preliminary data.</text>
</comment>
<evidence type="ECO:0008006" key="9">
    <source>
        <dbReference type="Google" id="ProtNLM"/>
    </source>
</evidence>
<feature type="transmembrane region" description="Helical" evidence="6">
    <location>
        <begin position="398"/>
        <end position="420"/>
    </location>
</feature>
<feature type="transmembrane region" description="Helical" evidence="6">
    <location>
        <begin position="168"/>
        <end position="188"/>
    </location>
</feature>
<evidence type="ECO:0000313" key="8">
    <source>
        <dbReference type="Proteomes" id="UP001265746"/>
    </source>
</evidence>
<dbReference type="InterPro" id="IPR000276">
    <property type="entry name" value="GPCR_Rhodpsn"/>
</dbReference>
<dbReference type="SUPFAM" id="SSF81321">
    <property type="entry name" value="Family A G protein-coupled receptor-like"/>
    <property type="match status" value="1"/>
</dbReference>
<dbReference type="GO" id="GO:0005886">
    <property type="term" value="C:plasma membrane"/>
    <property type="evidence" value="ECO:0007669"/>
    <property type="project" value="TreeGrafter"/>
</dbReference>
<evidence type="ECO:0000313" key="7">
    <source>
        <dbReference type="EMBL" id="KAK2614743.1"/>
    </source>
</evidence>
<comment type="subcellular location">
    <subcellularLocation>
        <location evidence="1">Membrane</location>
        <topology evidence="1">Multi-pass membrane protein</topology>
    </subcellularLocation>
</comment>
<accession>A0AAD9SRV4</accession>
<evidence type="ECO:0000256" key="3">
    <source>
        <dbReference type="ARBA" id="ARBA00022989"/>
    </source>
</evidence>
<feature type="transmembrane region" description="Helical" evidence="6">
    <location>
        <begin position="6"/>
        <end position="32"/>
    </location>
</feature>
<organism evidence="7 8">
    <name type="scientific">Phomopsis amygdali</name>
    <name type="common">Fusicoccum amygdali</name>
    <dbReference type="NCBI Taxonomy" id="1214568"/>
    <lineage>
        <taxon>Eukaryota</taxon>
        <taxon>Fungi</taxon>
        <taxon>Dikarya</taxon>
        <taxon>Ascomycota</taxon>
        <taxon>Pezizomycotina</taxon>
        <taxon>Sordariomycetes</taxon>
        <taxon>Sordariomycetidae</taxon>
        <taxon>Diaporthales</taxon>
        <taxon>Diaporthaceae</taxon>
        <taxon>Diaporthe</taxon>
    </lineage>
</organism>
<evidence type="ECO:0000256" key="4">
    <source>
        <dbReference type="ARBA" id="ARBA00023136"/>
    </source>
</evidence>
<feature type="transmembrane region" description="Helical" evidence="6">
    <location>
        <begin position="118"/>
        <end position="141"/>
    </location>
</feature>